<dbReference type="GO" id="GO:0016740">
    <property type="term" value="F:transferase activity"/>
    <property type="evidence" value="ECO:0007669"/>
    <property type="project" value="UniProtKB-UniRule"/>
</dbReference>
<evidence type="ECO:0000313" key="13">
    <source>
        <dbReference type="Proteomes" id="UP000002774"/>
    </source>
</evidence>
<evidence type="ECO:0000256" key="3">
    <source>
        <dbReference type="ARBA" id="ARBA00022630"/>
    </source>
</evidence>
<evidence type="ECO:0000256" key="8">
    <source>
        <dbReference type="ARBA" id="ARBA00031306"/>
    </source>
</evidence>
<dbReference type="InterPro" id="IPR003374">
    <property type="entry name" value="ApbE-like_sf"/>
</dbReference>
<evidence type="ECO:0000256" key="6">
    <source>
        <dbReference type="ARBA" id="ARBA00022827"/>
    </source>
</evidence>
<evidence type="ECO:0000256" key="4">
    <source>
        <dbReference type="ARBA" id="ARBA00022679"/>
    </source>
</evidence>
<dbReference type="RefSeq" id="WP_008505600.1">
    <property type="nucleotide sequence ID" value="NZ_CM001403.1"/>
</dbReference>
<comment type="similarity">
    <text evidence="10">Belongs to the ApbE family.</text>
</comment>
<evidence type="ECO:0000256" key="5">
    <source>
        <dbReference type="ARBA" id="ARBA00022723"/>
    </source>
</evidence>
<dbReference type="OrthoDB" id="9778595at2"/>
<dbReference type="GO" id="GO:0046872">
    <property type="term" value="F:metal ion binding"/>
    <property type="evidence" value="ECO:0007669"/>
    <property type="project" value="UniProtKB-UniRule"/>
</dbReference>
<evidence type="ECO:0000256" key="10">
    <source>
        <dbReference type="PIRNR" id="PIRNR006268"/>
    </source>
</evidence>
<gene>
    <name evidence="12" type="ORF">Mucpa_1568</name>
</gene>
<keyword evidence="12" id="KW-0449">Lipoprotein</keyword>
<dbReference type="Pfam" id="PF02424">
    <property type="entry name" value="ApbE"/>
    <property type="match status" value="1"/>
</dbReference>
<keyword evidence="13" id="KW-1185">Reference proteome</keyword>
<keyword evidence="4 10" id="KW-0808">Transferase</keyword>
<dbReference type="PIRSF" id="PIRSF006268">
    <property type="entry name" value="ApbE"/>
    <property type="match status" value="1"/>
</dbReference>
<proteinExistence type="inferred from homology"/>
<dbReference type="EC" id="2.7.1.180" evidence="1 10"/>
<keyword evidence="5 10" id="KW-0479">Metal-binding</keyword>
<evidence type="ECO:0000256" key="1">
    <source>
        <dbReference type="ARBA" id="ARBA00011955"/>
    </source>
</evidence>
<evidence type="ECO:0000313" key="12">
    <source>
        <dbReference type="EMBL" id="EHQ25726.1"/>
    </source>
</evidence>
<reference evidence="12" key="1">
    <citation type="submission" date="2011-09" db="EMBL/GenBank/DDBJ databases">
        <title>The permanent draft genome of Mucilaginibacter paludis DSM 18603.</title>
        <authorList>
            <consortium name="US DOE Joint Genome Institute (JGI-PGF)"/>
            <person name="Lucas S."/>
            <person name="Han J."/>
            <person name="Lapidus A."/>
            <person name="Bruce D."/>
            <person name="Goodwin L."/>
            <person name="Pitluck S."/>
            <person name="Peters L."/>
            <person name="Kyrpides N."/>
            <person name="Mavromatis K."/>
            <person name="Ivanova N."/>
            <person name="Mikhailova N."/>
            <person name="Held B."/>
            <person name="Detter J.C."/>
            <person name="Tapia R."/>
            <person name="Han C."/>
            <person name="Land M."/>
            <person name="Hauser L."/>
            <person name="Markowitz V."/>
            <person name="Cheng J.-F."/>
            <person name="Hugenholtz P."/>
            <person name="Woyke T."/>
            <person name="Wu D."/>
            <person name="Tindall B."/>
            <person name="Brambilla E."/>
            <person name="Klenk H.-P."/>
            <person name="Eisen J.A."/>
        </authorList>
    </citation>
    <scope>NUCLEOTIDE SEQUENCE [LARGE SCALE GENOMIC DNA]</scope>
    <source>
        <strain evidence="12">DSM 18603</strain>
    </source>
</reference>
<dbReference type="InterPro" id="IPR024932">
    <property type="entry name" value="ApbE"/>
</dbReference>
<dbReference type="PANTHER" id="PTHR30040">
    <property type="entry name" value="THIAMINE BIOSYNTHESIS LIPOPROTEIN APBE"/>
    <property type="match status" value="1"/>
</dbReference>
<dbReference type="eggNOG" id="COG1477">
    <property type="taxonomic scope" value="Bacteria"/>
</dbReference>
<accession>H1Y492</accession>
<evidence type="ECO:0000256" key="11">
    <source>
        <dbReference type="PIRSR" id="PIRSR006268-2"/>
    </source>
</evidence>
<sequence length="319" mass="35547">MLNINTLSPFLSVHRRQVRLLDNFFEISVVAKDEQWAEDKIAGAVTEINRVMALLSSTDEGSQISLINRNAGIQPVKVDQELFNLVNRSLKISELTQGAFDITYNSIDHSIWDKNINMKTLPDTETAKQAVRLINYRNVILDIKKHTVFLKEKGMRIDLNSIAKGYATDRAKYVLQIQGVSSGIVNAFGDLITWGRQPDNNPWTIAAANPGQKLDVFSDLNISNMAISTSADHKNYSVIDGKKYVHMVNPKTGLPLRRINSISVLSPSAELAAAMAAPVMVLGVKLSLNLFNRLNQLVCVIVNDRKKVYTSKSINMMMC</sequence>
<dbReference type="EMBL" id="CM001403">
    <property type="protein sequence ID" value="EHQ25726.1"/>
    <property type="molecule type" value="Genomic_DNA"/>
</dbReference>
<organism evidence="12 13">
    <name type="scientific">Mucilaginibacter paludis DSM 18603</name>
    <dbReference type="NCBI Taxonomy" id="714943"/>
    <lineage>
        <taxon>Bacteria</taxon>
        <taxon>Pseudomonadati</taxon>
        <taxon>Bacteroidota</taxon>
        <taxon>Sphingobacteriia</taxon>
        <taxon>Sphingobacteriales</taxon>
        <taxon>Sphingobacteriaceae</taxon>
        <taxon>Mucilaginibacter</taxon>
    </lineage>
</organism>
<dbReference type="SUPFAM" id="SSF143631">
    <property type="entry name" value="ApbE-like"/>
    <property type="match status" value="1"/>
</dbReference>
<feature type="binding site" evidence="11">
    <location>
        <position position="161"/>
    </location>
    <ligand>
        <name>Mg(2+)</name>
        <dbReference type="ChEBI" id="CHEBI:18420"/>
    </ligand>
</feature>
<evidence type="ECO:0000256" key="9">
    <source>
        <dbReference type="ARBA" id="ARBA00048540"/>
    </source>
</evidence>
<keyword evidence="7 10" id="KW-0460">Magnesium</keyword>
<protein>
    <recommendedName>
        <fullName evidence="2 10">FAD:protein FMN transferase</fullName>
        <ecNumber evidence="1 10">2.7.1.180</ecNumber>
    </recommendedName>
    <alternativeName>
        <fullName evidence="8 10">Flavin transferase</fullName>
    </alternativeName>
</protein>
<keyword evidence="6 10" id="KW-0274">FAD</keyword>
<dbReference type="Proteomes" id="UP000002774">
    <property type="component" value="Chromosome"/>
</dbReference>
<evidence type="ECO:0000256" key="2">
    <source>
        <dbReference type="ARBA" id="ARBA00016337"/>
    </source>
</evidence>
<name>H1Y492_9SPHI</name>
<dbReference type="STRING" id="714943.Mucpa_1568"/>
<comment type="catalytic activity">
    <reaction evidence="9 10">
        <text>L-threonyl-[protein] + FAD = FMN-L-threonyl-[protein] + AMP + H(+)</text>
        <dbReference type="Rhea" id="RHEA:36847"/>
        <dbReference type="Rhea" id="RHEA-COMP:11060"/>
        <dbReference type="Rhea" id="RHEA-COMP:11061"/>
        <dbReference type="ChEBI" id="CHEBI:15378"/>
        <dbReference type="ChEBI" id="CHEBI:30013"/>
        <dbReference type="ChEBI" id="CHEBI:57692"/>
        <dbReference type="ChEBI" id="CHEBI:74257"/>
        <dbReference type="ChEBI" id="CHEBI:456215"/>
        <dbReference type="EC" id="2.7.1.180"/>
    </reaction>
</comment>
<dbReference type="HOGENOM" id="CLU_044403_1_0_10"/>
<comment type="cofactor">
    <cofactor evidence="11">
        <name>Mg(2+)</name>
        <dbReference type="ChEBI" id="CHEBI:18420"/>
    </cofactor>
    <cofactor evidence="11">
        <name>Mn(2+)</name>
        <dbReference type="ChEBI" id="CHEBI:29035"/>
    </cofactor>
    <text evidence="11">Magnesium. Can also use manganese.</text>
</comment>
<dbReference type="PANTHER" id="PTHR30040:SF2">
    <property type="entry name" value="FAD:PROTEIN FMN TRANSFERASE"/>
    <property type="match status" value="1"/>
</dbReference>
<dbReference type="Gene3D" id="3.10.520.10">
    <property type="entry name" value="ApbE-like domains"/>
    <property type="match status" value="1"/>
</dbReference>
<keyword evidence="3 10" id="KW-0285">Flavoprotein</keyword>
<evidence type="ECO:0000256" key="7">
    <source>
        <dbReference type="ARBA" id="ARBA00022842"/>
    </source>
</evidence>
<dbReference type="AlphaFoldDB" id="H1Y492"/>